<sequence>DKSEEEQIEEEFESLFPAYFTEFSDMEPQELKDDPHVASLNESENAITSDDINLIYNLHAIFLYSHTKSPWLNLNGTHTYLDHIYPLMQKYKLLKLLLENRQVLTALNYSMDTNVLGSLHVLINVAQNYGCIKVLDEVGSPSRALNKKSPDFYRDPHINEVKPCYYILQELLAKIQQLLSEWPEHPTLQSIVVIIERIYNFDIASPVSRFLTGFDMLLNKCHEWEENAHSGVSIQNHIVNITAQIIVWRKLELSMWKDILNITFKRLNEPVGKWWCYIYQIVEQFKEDELATADLISALTKFMTESNLAEFENRLELLFLFHCHCIHIKNSNKINILINVLWNIYQYYKQFLSTVILKIKEFRTPIEKKLKDYIKIVTWKDINYWSIKETLRKTHKAIHKHVREYEKVLRQSVYPFLNEISQQGIEHQSIGIWDRPQRSSPKSYHYTMDCLSYITRKSLSKKLSETVEDASSIRTEKYFKKSIILCKEIISSAQYPKYVKSLDLVVGEIIETSSHLQKLEVDTTLPKNKQKAQAKNILQQKHRSLADLFKLLTKIGVSFKKGILESKLNKSADAKFILEPIDLEALFDHLNRQRNDEKILTMWDGCELYCLRSALRLDVLEDALQQPSKDLGLPNIERCKGFANDLMALINEQKQKLIHTSEIFYYLRYYLNYFRELCNETNFIHKDTFEDLRSTLSNVLIVVEQYKIILQTCPEDVSDATMLKTIPVLKPTKQNVLCYKYDTVWNKFKGILNSVMITVEKVLVMLRKNKSIVPSLKSNFSIPTYIPFPDFKGVLEDLESIKMKLNDLLTLLGNIPMYNSLKWVLNTIDDIRNKLLHPKPSNVDVEKYLKNISKDSEALLEKFLISFQNIYKKYKCSTKAESTEKIPDLEEADCNVEDEHLRHLIMANLSSDLSCLNTANILKCMEDIIENINNLKPISNNLQLLERLILLFEYFITQQVSSYRVTSKLTSVVLNIFIELAKKGFCIPPEFSDELGDEGQTRQSGGMGLGEGEGEKDVSDQIESEDQLDDAKQEGQTERKEEDKDCKEEDNAIEMSEDFESKLQDVNNQPDEENDEPDSDAEEQMGDTEKGADRVDEQIWGSDEEEEEDNEADDKDDTNERGNNGDKENDQKITAKESQSADNQESPNAQSEPEDKQLTDKINEEDPEYDDDQVDPYHGNQPEFPEPEPMDLPDNLELDDDNEKTNEENQEENPFDIDTMKEQAPPDDKDEKQKEESNDNNMDEIDKFHSKEIVA</sequence>
<feature type="region of interest" description="Disordered" evidence="3">
    <location>
        <begin position="992"/>
        <end position="1255"/>
    </location>
</feature>
<dbReference type="GO" id="GO:0005634">
    <property type="term" value="C:nucleus"/>
    <property type="evidence" value="ECO:0007669"/>
    <property type="project" value="TreeGrafter"/>
</dbReference>
<feature type="non-terminal residue" evidence="4">
    <location>
        <position position="1"/>
    </location>
</feature>
<feature type="compositionally biased region" description="Acidic residues" evidence="3">
    <location>
        <begin position="1070"/>
        <end position="1086"/>
    </location>
</feature>
<evidence type="ECO:0000256" key="2">
    <source>
        <dbReference type="ARBA" id="ARBA00022840"/>
    </source>
</evidence>
<dbReference type="OrthoDB" id="422220at2759"/>
<feature type="compositionally biased region" description="Basic and acidic residues" evidence="3">
    <location>
        <begin position="1029"/>
        <end position="1050"/>
    </location>
</feature>
<protein>
    <submittedName>
        <fullName evidence="4">Uncharacterized protein</fullName>
    </submittedName>
</protein>
<feature type="compositionally biased region" description="Polar residues" evidence="3">
    <location>
        <begin position="1136"/>
        <end position="1151"/>
    </location>
</feature>
<evidence type="ECO:0000313" key="5">
    <source>
        <dbReference type="Proteomes" id="UP000051574"/>
    </source>
</evidence>
<gene>
    <name evidence="4" type="ORF">AMK59_8481</name>
</gene>
<feature type="compositionally biased region" description="Basic and acidic residues" evidence="3">
    <location>
        <begin position="1153"/>
        <end position="1164"/>
    </location>
</feature>
<dbReference type="AlphaFoldDB" id="A0A0T6AWT6"/>
<dbReference type="GO" id="GO:0005524">
    <property type="term" value="F:ATP binding"/>
    <property type="evidence" value="ECO:0007669"/>
    <property type="project" value="UniProtKB-KW"/>
</dbReference>
<name>A0A0T6AWT6_9SCAR</name>
<evidence type="ECO:0000256" key="1">
    <source>
        <dbReference type="ARBA" id="ARBA00022741"/>
    </source>
</evidence>
<comment type="caution">
    <text evidence="4">The sequence shown here is derived from an EMBL/GenBank/DDBJ whole genome shotgun (WGS) entry which is preliminary data.</text>
</comment>
<feature type="compositionally biased region" description="Basic and acidic residues" evidence="3">
    <location>
        <begin position="1218"/>
        <end position="1237"/>
    </location>
</feature>
<dbReference type="Proteomes" id="UP000051574">
    <property type="component" value="Unassembled WGS sequence"/>
</dbReference>
<evidence type="ECO:0000256" key="3">
    <source>
        <dbReference type="SAM" id="MobiDB-lite"/>
    </source>
</evidence>
<feature type="compositionally biased region" description="Acidic residues" evidence="3">
    <location>
        <begin position="1185"/>
        <end position="1215"/>
    </location>
</feature>
<dbReference type="EMBL" id="LJIG01022635">
    <property type="protein sequence ID" value="KRT79521.1"/>
    <property type="molecule type" value="Genomic_DNA"/>
</dbReference>
<keyword evidence="1" id="KW-0547">Nucleotide-binding</keyword>
<keyword evidence="5" id="KW-1185">Reference proteome</keyword>
<feature type="compositionally biased region" description="Acidic residues" evidence="3">
    <location>
        <begin position="1165"/>
        <end position="1174"/>
    </location>
</feature>
<reference evidence="4 5" key="1">
    <citation type="submission" date="2015-09" db="EMBL/GenBank/DDBJ databases">
        <title>Draft genome of the scarab beetle Oryctes borbonicus.</title>
        <authorList>
            <person name="Meyer J.M."/>
            <person name="Markov G.V."/>
            <person name="Baskaran P."/>
            <person name="Herrmann M."/>
            <person name="Sommer R.J."/>
            <person name="Roedelsperger C."/>
        </authorList>
    </citation>
    <scope>NUCLEOTIDE SEQUENCE [LARGE SCALE GENOMIC DNA]</scope>
    <source>
        <strain evidence="4">OB123</strain>
        <tissue evidence="4">Whole animal</tissue>
    </source>
</reference>
<dbReference type="GO" id="GO:0000027">
    <property type="term" value="P:ribosomal large subunit assembly"/>
    <property type="evidence" value="ECO:0007669"/>
    <property type="project" value="TreeGrafter"/>
</dbReference>
<dbReference type="GO" id="GO:0000055">
    <property type="term" value="P:ribosomal large subunit export from nucleus"/>
    <property type="evidence" value="ECO:0007669"/>
    <property type="project" value="TreeGrafter"/>
</dbReference>
<accession>A0A0T6AWT6</accession>
<feature type="compositionally biased region" description="Basic and acidic residues" evidence="3">
    <location>
        <begin position="1087"/>
        <end position="1097"/>
    </location>
</feature>
<keyword evidence="2" id="KW-0067">ATP-binding</keyword>
<evidence type="ECO:0000313" key="4">
    <source>
        <dbReference type="EMBL" id="KRT79521.1"/>
    </source>
</evidence>
<feature type="compositionally biased region" description="Basic and acidic residues" evidence="3">
    <location>
        <begin position="1118"/>
        <end position="1135"/>
    </location>
</feature>
<organism evidence="4 5">
    <name type="scientific">Oryctes borbonicus</name>
    <dbReference type="NCBI Taxonomy" id="1629725"/>
    <lineage>
        <taxon>Eukaryota</taxon>
        <taxon>Metazoa</taxon>
        <taxon>Ecdysozoa</taxon>
        <taxon>Arthropoda</taxon>
        <taxon>Hexapoda</taxon>
        <taxon>Insecta</taxon>
        <taxon>Pterygota</taxon>
        <taxon>Neoptera</taxon>
        <taxon>Endopterygota</taxon>
        <taxon>Coleoptera</taxon>
        <taxon>Polyphaga</taxon>
        <taxon>Scarabaeiformia</taxon>
        <taxon>Scarabaeidae</taxon>
        <taxon>Dynastinae</taxon>
        <taxon>Oryctes</taxon>
    </lineage>
</organism>
<dbReference type="PANTHER" id="PTHR48103:SF2">
    <property type="entry name" value="MIDASIN"/>
    <property type="match status" value="1"/>
</dbReference>
<dbReference type="GO" id="GO:0030687">
    <property type="term" value="C:preribosome, large subunit precursor"/>
    <property type="evidence" value="ECO:0007669"/>
    <property type="project" value="TreeGrafter"/>
</dbReference>
<dbReference type="PANTHER" id="PTHR48103">
    <property type="entry name" value="MIDASIN-RELATED"/>
    <property type="match status" value="1"/>
</dbReference>
<feature type="compositionally biased region" description="Acidic residues" evidence="3">
    <location>
        <begin position="1102"/>
        <end position="1117"/>
    </location>
</feature>
<proteinExistence type="predicted"/>
<feature type="compositionally biased region" description="Basic and acidic residues" evidence="3">
    <location>
        <begin position="1244"/>
        <end position="1255"/>
    </location>
</feature>